<dbReference type="PROSITE" id="PS01195">
    <property type="entry name" value="PEPT_TRNA_HYDROL_1"/>
    <property type="match status" value="1"/>
</dbReference>
<comment type="subcellular location">
    <subcellularLocation>
        <location evidence="8">Cytoplasm</location>
    </subcellularLocation>
</comment>
<evidence type="ECO:0000256" key="3">
    <source>
        <dbReference type="ARBA" id="ARBA00022801"/>
    </source>
</evidence>
<evidence type="ECO:0000256" key="5">
    <source>
        <dbReference type="ARBA" id="ARBA00038063"/>
    </source>
</evidence>
<evidence type="ECO:0000256" key="7">
    <source>
        <dbReference type="ARBA" id="ARBA00050038"/>
    </source>
</evidence>
<dbReference type="Pfam" id="PF01195">
    <property type="entry name" value="Pept_tRNA_hydro"/>
    <property type="match status" value="1"/>
</dbReference>
<dbReference type="EC" id="3.1.1.29" evidence="1 8"/>
<evidence type="ECO:0000256" key="10">
    <source>
        <dbReference type="RuleBase" id="RU004320"/>
    </source>
</evidence>
<dbReference type="HAMAP" id="MF_00083">
    <property type="entry name" value="Pept_tRNA_hydro_bact"/>
    <property type="match status" value="1"/>
</dbReference>
<evidence type="ECO:0000256" key="2">
    <source>
        <dbReference type="ARBA" id="ARBA00022555"/>
    </source>
</evidence>
<sequence length="186" mass="19947">MSTTYLVVGLGNPGSRYELTRHNIGFMAADDVAAELAPAYAGGTSWKVVSKLRASVAEENSGGAKVVIAKPQTMMNLSGEAVSLITRFFSIPPSHVIVLHDELERNFGTVELKTGGGFGGHNGLKSIAKHLGTPDFARVRIGIGRPPGRMKPADFVLQKFSAKQAEELPFLCSDATREVLSWIQAH</sequence>
<dbReference type="SUPFAM" id="SSF53178">
    <property type="entry name" value="Peptidyl-tRNA hydrolase-like"/>
    <property type="match status" value="1"/>
</dbReference>
<comment type="subunit">
    <text evidence="8">Monomer.</text>
</comment>
<proteinExistence type="inferred from homology"/>
<dbReference type="FunFam" id="3.40.50.1470:FF:000001">
    <property type="entry name" value="Peptidyl-tRNA hydrolase"/>
    <property type="match status" value="1"/>
</dbReference>
<dbReference type="PANTHER" id="PTHR17224:SF1">
    <property type="entry name" value="PEPTIDYL-TRNA HYDROLASE"/>
    <property type="match status" value="1"/>
</dbReference>
<evidence type="ECO:0000256" key="4">
    <source>
        <dbReference type="ARBA" id="ARBA00022884"/>
    </source>
</evidence>
<feature type="binding site" evidence="8">
    <location>
        <position position="122"/>
    </location>
    <ligand>
        <name>tRNA</name>
        <dbReference type="ChEBI" id="CHEBI:17843"/>
    </ligand>
</feature>
<comment type="function">
    <text evidence="8">Catalyzes the release of premature peptidyl moieties from peptidyl-tRNA molecules trapped in stalled 50S ribosomal subunits, and thus maintains levels of free tRNAs and 50S ribosomes.</text>
</comment>
<reference evidence="11" key="1">
    <citation type="submission" date="2017-12" db="EMBL/GenBank/DDBJ databases">
        <authorList>
            <person name="Thomas-White K."/>
            <person name="Wolfe A.J."/>
        </authorList>
    </citation>
    <scope>NUCLEOTIDE SEQUENCE</scope>
    <source>
        <strain evidence="11">UMB0763</strain>
    </source>
</reference>
<feature type="binding site" evidence="8">
    <location>
        <position position="17"/>
    </location>
    <ligand>
        <name>tRNA</name>
        <dbReference type="ChEBI" id="CHEBI:17843"/>
    </ligand>
</feature>
<dbReference type="GO" id="GO:0004045">
    <property type="term" value="F:peptidyl-tRNA hydrolase activity"/>
    <property type="evidence" value="ECO:0007669"/>
    <property type="project" value="UniProtKB-UniRule"/>
</dbReference>
<dbReference type="PROSITE" id="PS01196">
    <property type="entry name" value="PEPT_TRNA_HYDROL_2"/>
    <property type="match status" value="1"/>
</dbReference>
<feature type="site" description="Stabilizes the basic form of H active site to accept a proton" evidence="8">
    <location>
        <position position="101"/>
    </location>
</feature>
<feature type="binding site" evidence="8">
    <location>
        <position position="76"/>
    </location>
    <ligand>
        <name>tRNA</name>
        <dbReference type="ChEBI" id="CHEBI:17843"/>
    </ligand>
</feature>
<evidence type="ECO:0000256" key="1">
    <source>
        <dbReference type="ARBA" id="ARBA00013260"/>
    </source>
</evidence>
<feature type="binding site" evidence="8">
    <location>
        <position position="74"/>
    </location>
    <ligand>
        <name>tRNA</name>
        <dbReference type="ChEBI" id="CHEBI:17843"/>
    </ligand>
</feature>
<keyword evidence="4 8" id="KW-0694">RNA-binding</keyword>
<feature type="active site" description="Proton acceptor" evidence="8">
    <location>
        <position position="22"/>
    </location>
</feature>
<keyword evidence="3 8" id="KW-0378">Hydrolase</keyword>
<dbReference type="Gene3D" id="3.40.50.1470">
    <property type="entry name" value="Peptidyl-tRNA hydrolase"/>
    <property type="match status" value="1"/>
</dbReference>
<dbReference type="InterPro" id="IPR018171">
    <property type="entry name" value="Pept_tRNA_hydro_CS"/>
</dbReference>
<evidence type="ECO:0000256" key="6">
    <source>
        <dbReference type="ARBA" id="ARBA00048707"/>
    </source>
</evidence>
<dbReference type="NCBIfam" id="TIGR00447">
    <property type="entry name" value="pth"/>
    <property type="match status" value="1"/>
</dbReference>
<dbReference type="GO" id="GO:0005737">
    <property type="term" value="C:cytoplasm"/>
    <property type="evidence" value="ECO:0007669"/>
    <property type="project" value="UniProtKB-SubCell"/>
</dbReference>
<comment type="similarity">
    <text evidence="5 8 10">Belongs to the PTH family.</text>
</comment>
<protein>
    <recommendedName>
        <fullName evidence="7 8">Peptidyl-tRNA hydrolase</fullName>
        <shortName evidence="8">Pth</shortName>
        <ecNumber evidence="1 8">3.1.1.29</ecNumber>
    </recommendedName>
</protein>
<keyword evidence="2 8" id="KW-0820">tRNA-binding</keyword>
<accession>A0AAF0YPV3</accession>
<evidence type="ECO:0000256" key="9">
    <source>
        <dbReference type="RuleBase" id="RU000673"/>
    </source>
</evidence>
<feature type="site" description="Discriminates between blocked and unblocked aminoacyl-tRNA" evidence="8">
    <location>
        <position position="12"/>
    </location>
</feature>
<name>A0AAF0YPV3_9CORY</name>
<dbReference type="GO" id="GO:0072344">
    <property type="term" value="P:rescue of stalled ribosome"/>
    <property type="evidence" value="ECO:0007669"/>
    <property type="project" value="UniProtKB-UniRule"/>
</dbReference>
<dbReference type="AlphaFoldDB" id="A0AAF0YPV3"/>
<dbReference type="KEGG" id="cpyr:CYJ47_07900"/>
<dbReference type="GO" id="GO:0000049">
    <property type="term" value="F:tRNA binding"/>
    <property type="evidence" value="ECO:0007669"/>
    <property type="project" value="UniProtKB-UniRule"/>
</dbReference>
<keyword evidence="8" id="KW-0963">Cytoplasm</keyword>
<gene>
    <name evidence="8 11" type="primary">pth</name>
    <name evidence="11" type="ORF">CYJ47_07900</name>
</gene>
<dbReference type="PANTHER" id="PTHR17224">
    <property type="entry name" value="PEPTIDYL-TRNA HYDROLASE"/>
    <property type="match status" value="1"/>
</dbReference>
<dbReference type="EMBL" id="CP136958">
    <property type="protein sequence ID" value="WOT01210.1"/>
    <property type="molecule type" value="Genomic_DNA"/>
</dbReference>
<evidence type="ECO:0000313" key="11">
    <source>
        <dbReference type="EMBL" id="WOT01210.1"/>
    </source>
</evidence>
<dbReference type="RefSeq" id="WP_101678095.1">
    <property type="nucleotide sequence ID" value="NZ_CAMIHY010000005.1"/>
</dbReference>
<comment type="function">
    <text evidence="8">Hydrolyzes ribosome-free peptidyl-tRNAs (with 1 or more amino acids incorporated), which drop off the ribosome during protein synthesis, or as a result of ribosome stalling.</text>
</comment>
<reference evidence="11" key="2">
    <citation type="submission" date="2023-10" db="EMBL/GenBank/DDBJ databases">
        <authorList>
            <person name="Choi B."/>
        </authorList>
    </citation>
    <scope>NUCLEOTIDE SEQUENCE</scope>
    <source>
        <strain evidence="11">UMB0763</strain>
    </source>
</reference>
<evidence type="ECO:0000256" key="8">
    <source>
        <dbReference type="HAMAP-Rule" id="MF_00083"/>
    </source>
</evidence>
<dbReference type="GO" id="GO:0006515">
    <property type="term" value="P:protein quality control for misfolded or incompletely synthesized proteins"/>
    <property type="evidence" value="ECO:0007669"/>
    <property type="project" value="UniProtKB-UniRule"/>
</dbReference>
<dbReference type="CDD" id="cd00462">
    <property type="entry name" value="PTH"/>
    <property type="match status" value="1"/>
</dbReference>
<dbReference type="Proteomes" id="UP000234560">
    <property type="component" value="Chromosome"/>
</dbReference>
<dbReference type="InterPro" id="IPR036416">
    <property type="entry name" value="Pept_tRNA_hydro_sf"/>
</dbReference>
<evidence type="ECO:0000313" key="12">
    <source>
        <dbReference type="Proteomes" id="UP000234560"/>
    </source>
</evidence>
<organism evidence="11 12">
    <name type="scientific">Corynebacterium pyruviciproducens</name>
    <dbReference type="NCBI Taxonomy" id="598660"/>
    <lineage>
        <taxon>Bacteria</taxon>
        <taxon>Bacillati</taxon>
        <taxon>Actinomycetota</taxon>
        <taxon>Actinomycetes</taxon>
        <taxon>Mycobacteriales</taxon>
        <taxon>Corynebacteriaceae</taxon>
        <taxon>Corynebacterium</taxon>
    </lineage>
</organism>
<comment type="catalytic activity">
    <reaction evidence="6 8 9">
        <text>an N-acyl-L-alpha-aminoacyl-tRNA + H2O = an N-acyl-L-amino acid + a tRNA + H(+)</text>
        <dbReference type="Rhea" id="RHEA:54448"/>
        <dbReference type="Rhea" id="RHEA-COMP:10123"/>
        <dbReference type="Rhea" id="RHEA-COMP:13883"/>
        <dbReference type="ChEBI" id="CHEBI:15377"/>
        <dbReference type="ChEBI" id="CHEBI:15378"/>
        <dbReference type="ChEBI" id="CHEBI:59874"/>
        <dbReference type="ChEBI" id="CHEBI:78442"/>
        <dbReference type="ChEBI" id="CHEBI:138191"/>
        <dbReference type="EC" id="3.1.1.29"/>
    </reaction>
</comment>
<dbReference type="InterPro" id="IPR001328">
    <property type="entry name" value="Pept_tRNA_hydro"/>
</dbReference>